<dbReference type="InterPro" id="IPR005471">
    <property type="entry name" value="Tscrpt_reg_IclR_N"/>
</dbReference>
<dbReference type="Pfam" id="PF09339">
    <property type="entry name" value="HTH_IclR"/>
    <property type="match status" value="1"/>
</dbReference>
<feature type="domain" description="IclR-ED" evidence="5">
    <location>
        <begin position="70"/>
        <end position="256"/>
    </location>
</feature>
<dbReference type="InterPro" id="IPR036388">
    <property type="entry name" value="WH-like_DNA-bd_sf"/>
</dbReference>
<evidence type="ECO:0000259" key="5">
    <source>
        <dbReference type="PROSITE" id="PS51078"/>
    </source>
</evidence>
<dbReference type="Proteomes" id="UP001219605">
    <property type="component" value="Chromosome"/>
</dbReference>
<organism evidence="6 7">
    <name type="scientific">Micromonospora cathayae</name>
    <dbReference type="NCBI Taxonomy" id="3028804"/>
    <lineage>
        <taxon>Bacteria</taxon>
        <taxon>Bacillati</taxon>
        <taxon>Actinomycetota</taxon>
        <taxon>Actinomycetes</taxon>
        <taxon>Micromonosporales</taxon>
        <taxon>Micromonosporaceae</taxon>
        <taxon>Micromonospora</taxon>
    </lineage>
</organism>
<evidence type="ECO:0000313" key="6">
    <source>
        <dbReference type="EMBL" id="WDZ83808.1"/>
    </source>
</evidence>
<gene>
    <name evidence="6" type="ORF">PVK37_25595</name>
</gene>
<evidence type="ECO:0000256" key="2">
    <source>
        <dbReference type="ARBA" id="ARBA00023125"/>
    </source>
</evidence>
<proteinExistence type="predicted"/>
<dbReference type="Gene3D" id="1.10.10.10">
    <property type="entry name" value="Winged helix-like DNA-binding domain superfamily/Winged helix DNA-binding domain"/>
    <property type="match status" value="1"/>
</dbReference>
<dbReference type="InterPro" id="IPR036390">
    <property type="entry name" value="WH_DNA-bd_sf"/>
</dbReference>
<feature type="domain" description="HTH iclR-type" evidence="4">
    <location>
        <begin position="7"/>
        <end position="69"/>
    </location>
</feature>
<dbReference type="PANTHER" id="PTHR30136">
    <property type="entry name" value="HELIX-TURN-HELIX TRANSCRIPTIONAL REGULATOR, ICLR FAMILY"/>
    <property type="match status" value="1"/>
</dbReference>
<keyword evidence="1" id="KW-0805">Transcription regulation</keyword>
<protein>
    <submittedName>
        <fullName evidence="6">IclR family transcriptional regulator</fullName>
    </submittedName>
</protein>
<dbReference type="SUPFAM" id="SSF46785">
    <property type="entry name" value="Winged helix' DNA-binding domain"/>
    <property type="match status" value="1"/>
</dbReference>
<evidence type="ECO:0000313" key="7">
    <source>
        <dbReference type="Proteomes" id="UP001219605"/>
    </source>
</evidence>
<keyword evidence="3" id="KW-0804">Transcription</keyword>
<dbReference type="PROSITE" id="PS51077">
    <property type="entry name" value="HTH_ICLR"/>
    <property type="match status" value="1"/>
</dbReference>
<evidence type="ECO:0000259" key="4">
    <source>
        <dbReference type="PROSITE" id="PS51077"/>
    </source>
</evidence>
<dbReference type="Pfam" id="PF01614">
    <property type="entry name" value="IclR_C"/>
    <property type="match status" value="1"/>
</dbReference>
<reference evidence="6 7" key="1">
    <citation type="submission" date="2023-02" db="EMBL/GenBank/DDBJ databases">
        <authorList>
            <person name="Mo P."/>
        </authorList>
    </citation>
    <scope>NUCLEOTIDE SEQUENCE [LARGE SCALE GENOMIC DNA]</scope>
    <source>
        <strain evidence="6 7">HUAS 3</strain>
    </source>
</reference>
<dbReference type="Gene3D" id="3.30.450.40">
    <property type="match status" value="1"/>
</dbReference>
<dbReference type="RefSeq" id="WP_275030366.1">
    <property type="nucleotide sequence ID" value="NZ_CP118615.1"/>
</dbReference>
<sequence>MTSENGSQAVDRALALLHLFTGPTPSWTLTELAREAGLTVSTTHRILKSLLAKEFVTVDPRTRRYSVGVEVMRLASTVLENDATHRLQMVAQEPMERLRAASKETVGLHVRIGRSRVCVSELSSPHPIRMATTIGGVQPLHAGAASKALLAWLPAAEWRDLLRDQPLDRLTPLTITALDALDAELAEVRQRGYATSYGESVAGAAALAAPIFGLQGRPMAALNVTGPLERFDRSAIAATVADLRTASAEISAQLGHVAR</sequence>
<dbReference type="SMART" id="SM00346">
    <property type="entry name" value="HTH_ICLR"/>
    <property type="match status" value="1"/>
</dbReference>
<accession>A0ABY7ZMS7</accession>
<dbReference type="PANTHER" id="PTHR30136:SF24">
    <property type="entry name" value="HTH-TYPE TRANSCRIPTIONAL REPRESSOR ALLR"/>
    <property type="match status" value="1"/>
</dbReference>
<evidence type="ECO:0000256" key="1">
    <source>
        <dbReference type="ARBA" id="ARBA00023015"/>
    </source>
</evidence>
<name>A0ABY7ZMS7_9ACTN</name>
<dbReference type="PROSITE" id="PS51078">
    <property type="entry name" value="ICLR_ED"/>
    <property type="match status" value="1"/>
</dbReference>
<dbReference type="EMBL" id="CP118615">
    <property type="protein sequence ID" value="WDZ83808.1"/>
    <property type="molecule type" value="Genomic_DNA"/>
</dbReference>
<dbReference type="InterPro" id="IPR050707">
    <property type="entry name" value="HTH_MetabolicPath_Reg"/>
</dbReference>
<keyword evidence="2" id="KW-0238">DNA-binding</keyword>
<keyword evidence="7" id="KW-1185">Reference proteome</keyword>
<dbReference type="InterPro" id="IPR014757">
    <property type="entry name" value="Tscrpt_reg_IclR_C"/>
</dbReference>
<dbReference type="InterPro" id="IPR029016">
    <property type="entry name" value="GAF-like_dom_sf"/>
</dbReference>
<dbReference type="SUPFAM" id="SSF55781">
    <property type="entry name" value="GAF domain-like"/>
    <property type="match status" value="1"/>
</dbReference>
<evidence type="ECO:0000256" key="3">
    <source>
        <dbReference type="ARBA" id="ARBA00023163"/>
    </source>
</evidence>